<comment type="similarity">
    <text evidence="2">Belongs to the TMEM151 family.</text>
</comment>
<dbReference type="Pfam" id="PF14857">
    <property type="entry name" value="TMEM151"/>
    <property type="match status" value="1"/>
</dbReference>
<evidence type="ECO:0000256" key="3">
    <source>
        <dbReference type="ARBA" id="ARBA00022692"/>
    </source>
</evidence>
<comment type="caution">
    <text evidence="8">The sequence shown here is derived from an EMBL/GenBank/DDBJ whole genome shotgun (WGS) entry which is preliminary data.</text>
</comment>
<evidence type="ECO:0000256" key="2">
    <source>
        <dbReference type="ARBA" id="ARBA00009583"/>
    </source>
</evidence>
<evidence type="ECO:0000313" key="9">
    <source>
        <dbReference type="Proteomes" id="UP001219518"/>
    </source>
</evidence>
<dbReference type="PANTHER" id="PTHR31893:SF5">
    <property type="entry name" value="TRANSMEMBRANE PROTEIN 151 HOMOLOG"/>
    <property type="match status" value="1"/>
</dbReference>
<dbReference type="PANTHER" id="PTHR31893">
    <property type="entry name" value="TRANSMEMBRANE PROTEIN 151 HOMOLOG"/>
    <property type="match status" value="1"/>
</dbReference>
<reference evidence="8" key="1">
    <citation type="submission" date="2021-07" db="EMBL/GenBank/DDBJ databases">
        <authorList>
            <person name="Catto M.A."/>
            <person name="Jacobson A."/>
            <person name="Kennedy G."/>
            <person name="Labadie P."/>
            <person name="Hunt B.G."/>
            <person name="Srinivasan R."/>
        </authorList>
    </citation>
    <scope>NUCLEOTIDE SEQUENCE</scope>
    <source>
        <strain evidence="8">PL_HMW_Pooled</strain>
        <tissue evidence="8">Head</tissue>
    </source>
</reference>
<comment type="subcellular location">
    <subcellularLocation>
        <location evidence="1">Membrane</location>
        <topology evidence="1">Multi-pass membrane protein</topology>
    </subcellularLocation>
</comment>
<name>A0AAE1H7H8_9NEOP</name>
<feature type="non-terminal residue" evidence="8">
    <location>
        <position position="593"/>
    </location>
</feature>
<evidence type="ECO:0000256" key="5">
    <source>
        <dbReference type="ARBA" id="ARBA00023136"/>
    </source>
</evidence>
<reference evidence="8" key="2">
    <citation type="journal article" date="2023" name="BMC Genomics">
        <title>Pest status, molecular evolution, and epigenetic factors derived from the genome assembly of Frankliniella fusca, a thysanopteran phytovirus vector.</title>
        <authorList>
            <person name="Catto M.A."/>
            <person name="Labadie P.E."/>
            <person name="Jacobson A.L."/>
            <person name="Kennedy G.G."/>
            <person name="Srinivasan R."/>
            <person name="Hunt B.G."/>
        </authorList>
    </citation>
    <scope>NUCLEOTIDE SEQUENCE</scope>
    <source>
        <strain evidence="8">PL_HMW_Pooled</strain>
    </source>
</reference>
<protein>
    <submittedName>
        <fullName evidence="8">Transmembrane protein 151B</fullName>
    </submittedName>
</protein>
<dbReference type="AlphaFoldDB" id="A0AAE1H7H8"/>
<feature type="compositionally biased region" description="Gly residues" evidence="6">
    <location>
        <begin position="395"/>
        <end position="405"/>
    </location>
</feature>
<feature type="region of interest" description="Disordered" evidence="6">
    <location>
        <begin position="560"/>
        <end position="593"/>
    </location>
</feature>
<feature type="region of interest" description="Disordered" evidence="6">
    <location>
        <begin position="378"/>
        <end position="416"/>
    </location>
</feature>
<gene>
    <name evidence="8" type="ORF">KUF71_025271</name>
</gene>
<dbReference type="GO" id="GO:0016020">
    <property type="term" value="C:membrane"/>
    <property type="evidence" value="ECO:0007669"/>
    <property type="project" value="UniProtKB-SubCell"/>
</dbReference>
<organism evidence="8 9">
    <name type="scientific">Frankliniella fusca</name>
    <dbReference type="NCBI Taxonomy" id="407009"/>
    <lineage>
        <taxon>Eukaryota</taxon>
        <taxon>Metazoa</taxon>
        <taxon>Ecdysozoa</taxon>
        <taxon>Arthropoda</taxon>
        <taxon>Hexapoda</taxon>
        <taxon>Insecta</taxon>
        <taxon>Pterygota</taxon>
        <taxon>Neoptera</taxon>
        <taxon>Paraneoptera</taxon>
        <taxon>Thysanoptera</taxon>
        <taxon>Terebrantia</taxon>
        <taxon>Thripoidea</taxon>
        <taxon>Thripidae</taxon>
        <taxon>Frankliniella</taxon>
    </lineage>
</organism>
<evidence type="ECO:0000256" key="4">
    <source>
        <dbReference type="ARBA" id="ARBA00022989"/>
    </source>
</evidence>
<evidence type="ECO:0000256" key="1">
    <source>
        <dbReference type="ARBA" id="ARBA00004141"/>
    </source>
</evidence>
<evidence type="ECO:0000256" key="6">
    <source>
        <dbReference type="SAM" id="MobiDB-lite"/>
    </source>
</evidence>
<evidence type="ECO:0000256" key="7">
    <source>
        <dbReference type="SAM" id="Phobius"/>
    </source>
</evidence>
<feature type="transmembrane region" description="Helical" evidence="7">
    <location>
        <begin position="36"/>
        <end position="55"/>
    </location>
</feature>
<evidence type="ECO:0000313" key="8">
    <source>
        <dbReference type="EMBL" id="KAK3916013.1"/>
    </source>
</evidence>
<keyword evidence="4 7" id="KW-1133">Transmembrane helix</keyword>
<dbReference type="Proteomes" id="UP001219518">
    <property type="component" value="Unassembled WGS sequence"/>
</dbReference>
<keyword evidence="5 7" id="KW-0472">Membrane</keyword>
<keyword evidence="3 7" id="KW-0812">Transmembrane</keyword>
<dbReference type="EMBL" id="JAHWGI010000485">
    <property type="protein sequence ID" value="KAK3916013.1"/>
    <property type="molecule type" value="Genomic_DNA"/>
</dbReference>
<proteinExistence type="inferred from homology"/>
<feature type="compositionally biased region" description="Pro residues" evidence="6">
    <location>
        <begin position="490"/>
        <end position="499"/>
    </location>
</feature>
<sequence>AGGAGAGPVVGARVQCVHGGVGLCRALRREANLKCLMLTLLILGCCGAVTWCRLTEVTRVMLPRQRMSSSGTPCEAGYLYIPVCFLALLYLVYLAECWHSRAQLSLQGHAQTLAEVLCFVQQMRSAEPVVWWKAVCYHYVRRKRQVTRYRHGEGYTATQVYYERVNSHAAASEFHAAGCGVRDISKELVLDPPAPVTRIRFSKGFAFSNVEAAADFEDQRSRFFAEHERFDDYMEMREGLDLSGVPYFRELVVAYRDSKPWYYKPAVFWSASLLLLSWPVRLLQEYNTAHVTKLFGGNYEALSAGGRVRARADSADWLGGGRLSHGSTLDSIEWDSCIRENCALIPSYSEALLMDEDGPPADSSAVDVDVDEVDEHRSLVDAGDVSQRAADGLPDPGGAGPGAAGPPGAQVSRDNLGRHKRRSWGCLLRSVASMGSVGTLGSLGSMSQATLAVAEQQQDPREQQLFYPSPLAERSPGDPFQGRSTEIPTRGPPQPPPPYEEALETTVRLVCAPAAAAPAADAPLLTRLRRSLTDRGDAFRAGRASWSSTAPSWTVLGDVPPAEALARTPPRRCSETPPPRTAAGPCINMETSL</sequence>
<accession>A0AAE1H7H8</accession>
<dbReference type="InterPro" id="IPR026767">
    <property type="entry name" value="Tmem151"/>
</dbReference>
<feature type="region of interest" description="Disordered" evidence="6">
    <location>
        <begin position="468"/>
        <end position="500"/>
    </location>
</feature>
<keyword evidence="9" id="KW-1185">Reference proteome</keyword>
<feature type="transmembrane region" description="Helical" evidence="7">
    <location>
        <begin position="76"/>
        <end position="95"/>
    </location>
</feature>